<dbReference type="CDD" id="cd01949">
    <property type="entry name" value="GGDEF"/>
    <property type="match status" value="1"/>
</dbReference>
<dbReference type="OrthoDB" id="9814202at2"/>
<dbReference type="PROSITE" id="PS50883">
    <property type="entry name" value="EAL"/>
    <property type="match status" value="1"/>
</dbReference>
<keyword evidence="5" id="KW-1185">Reference proteome</keyword>
<dbReference type="SMART" id="SM00267">
    <property type="entry name" value="GGDEF"/>
    <property type="match status" value="1"/>
</dbReference>
<dbReference type="Gene3D" id="3.30.70.270">
    <property type="match status" value="1"/>
</dbReference>
<feature type="transmembrane region" description="Helical" evidence="1">
    <location>
        <begin position="45"/>
        <end position="65"/>
    </location>
</feature>
<dbReference type="PANTHER" id="PTHR33121:SF70">
    <property type="entry name" value="SIGNALING PROTEIN YKOW"/>
    <property type="match status" value="1"/>
</dbReference>
<dbReference type="InterPro" id="IPR001633">
    <property type="entry name" value="EAL_dom"/>
</dbReference>
<evidence type="ECO:0000313" key="4">
    <source>
        <dbReference type="EMBL" id="SFU00658.1"/>
    </source>
</evidence>
<dbReference type="STRING" id="999627.SAMN05216236_1183"/>
<dbReference type="GO" id="GO:0071111">
    <property type="term" value="F:cyclic-guanylate-specific phosphodiesterase activity"/>
    <property type="evidence" value="ECO:0007669"/>
    <property type="project" value="InterPro"/>
</dbReference>
<keyword evidence="1" id="KW-1133">Transmembrane helix</keyword>
<dbReference type="RefSeq" id="WP_027263368.1">
    <property type="nucleotide sequence ID" value="NZ_FPAW01000018.1"/>
</dbReference>
<dbReference type="AlphaFoldDB" id="A0A1I7CMQ1"/>
<evidence type="ECO:0000259" key="3">
    <source>
        <dbReference type="PROSITE" id="PS50887"/>
    </source>
</evidence>
<dbReference type="SUPFAM" id="SSF55073">
    <property type="entry name" value="Nucleotide cyclase"/>
    <property type="match status" value="1"/>
</dbReference>
<dbReference type="InterPro" id="IPR029787">
    <property type="entry name" value="Nucleotide_cyclase"/>
</dbReference>
<dbReference type="PROSITE" id="PS50887">
    <property type="entry name" value="GGDEF"/>
    <property type="match status" value="1"/>
</dbReference>
<organism evidence="4 5">
    <name type="scientific">Sedimentitalea nanhaiensis</name>
    <dbReference type="NCBI Taxonomy" id="999627"/>
    <lineage>
        <taxon>Bacteria</taxon>
        <taxon>Pseudomonadati</taxon>
        <taxon>Pseudomonadota</taxon>
        <taxon>Alphaproteobacteria</taxon>
        <taxon>Rhodobacterales</taxon>
        <taxon>Paracoccaceae</taxon>
        <taxon>Sedimentitalea</taxon>
    </lineage>
</organism>
<dbReference type="Pfam" id="PF00563">
    <property type="entry name" value="EAL"/>
    <property type="match status" value="1"/>
</dbReference>
<feature type="domain" description="EAL" evidence="2">
    <location>
        <begin position="246"/>
        <end position="501"/>
    </location>
</feature>
<dbReference type="InterPro" id="IPR043128">
    <property type="entry name" value="Rev_trsase/Diguanyl_cyclase"/>
</dbReference>
<sequence>MSKQPSGPLTRLQNRIIPVLTGPPILAFLPAVTLGAFWLGGEQALVVASLLLPLGFALLGAFGGWPNRTGVPRDSVTGLILRDGFDAVIAQVYEDTETSGLRSACFVLELDDYQEVVDRHGQAAADIVAQRCGERIISTLRDGDTVARMGDSRFAICLLAVRQLDLELCIQISGRLQSAIEEPVSLDGLSVYVSCSIGFCLRSRSPGNTGQDWMDAASAALSDAKQTSPSAIRAYSVEIHRKTKARSDLRDDAVAALENGQIQPWYQPQISTDTGKVTGFEALARWAHPVHGLIAPDTFLPTMEESGLMERLGQVMLYHALTALKAWDSAGVDVPRVGVNFATDELRNPGLVDKVRWELDRFELAPERLSVEILETVVTDCPDDVVTRNIAGLAAMGCRIDLDDFGTGHASIASIRRFAISRIKIDRSFVMKADRDPEQQRLIGAILTMAERLELETLAEGVETVGEHALLAQLGCDHVQGFGIARPMPFDQTLDWITSHQAKLQDAPRIGRDVS</sequence>
<dbReference type="Pfam" id="PF00990">
    <property type="entry name" value="GGDEF"/>
    <property type="match status" value="1"/>
</dbReference>
<name>A0A1I7CMQ1_9RHOB</name>
<dbReference type="Gene3D" id="3.20.20.450">
    <property type="entry name" value="EAL domain"/>
    <property type="match status" value="1"/>
</dbReference>
<dbReference type="EMBL" id="FPAW01000018">
    <property type="protein sequence ID" value="SFU00658.1"/>
    <property type="molecule type" value="Genomic_DNA"/>
</dbReference>
<proteinExistence type="predicted"/>
<dbReference type="eggNOG" id="COG5001">
    <property type="taxonomic scope" value="Bacteria"/>
</dbReference>
<dbReference type="CDD" id="cd01948">
    <property type="entry name" value="EAL"/>
    <property type="match status" value="1"/>
</dbReference>
<feature type="transmembrane region" description="Helical" evidence="1">
    <location>
        <begin position="16"/>
        <end position="39"/>
    </location>
</feature>
<dbReference type="Proteomes" id="UP000182466">
    <property type="component" value="Unassembled WGS sequence"/>
</dbReference>
<evidence type="ECO:0000313" key="5">
    <source>
        <dbReference type="Proteomes" id="UP000182466"/>
    </source>
</evidence>
<dbReference type="SMART" id="SM00052">
    <property type="entry name" value="EAL"/>
    <property type="match status" value="1"/>
</dbReference>
<feature type="domain" description="GGDEF" evidence="3">
    <location>
        <begin position="101"/>
        <end position="237"/>
    </location>
</feature>
<dbReference type="NCBIfam" id="TIGR00254">
    <property type="entry name" value="GGDEF"/>
    <property type="match status" value="1"/>
</dbReference>
<accession>A0A1I7CMQ1</accession>
<evidence type="ECO:0000256" key="1">
    <source>
        <dbReference type="SAM" id="Phobius"/>
    </source>
</evidence>
<dbReference type="InterPro" id="IPR035919">
    <property type="entry name" value="EAL_sf"/>
</dbReference>
<dbReference type="InterPro" id="IPR050706">
    <property type="entry name" value="Cyclic-di-GMP_PDE-like"/>
</dbReference>
<dbReference type="PANTHER" id="PTHR33121">
    <property type="entry name" value="CYCLIC DI-GMP PHOSPHODIESTERASE PDEF"/>
    <property type="match status" value="1"/>
</dbReference>
<evidence type="ECO:0000259" key="2">
    <source>
        <dbReference type="PROSITE" id="PS50883"/>
    </source>
</evidence>
<dbReference type="SUPFAM" id="SSF141868">
    <property type="entry name" value="EAL domain-like"/>
    <property type="match status" value="1"/>
</dbReference>
<keyword evidence="1" id="KW-0472">Membrane</keyword>
<keyword evidence="1" id="KW-0812">Transmembrane</keyword>
<protein>
    <submittedName>
        <fullName evidence="4">Diguanylate cyclase/phosphodiesterase</fullName>
    </submittedName>
</protein>
<gene>
    <name evidence="4" type="ORF">SAMN05216236_1183</name>
</gene>
<reference evidence="4 5" key="1">
    <citation type="submission" date="2016-10" db="EMBL/GenBank/DDBJ databases">
        <authorList>
            <person name="de Groot N.N."/>
        </authorList>
    </citation>
    <scope>NUCLEOTIDE SEQUENCE [LARGE SCALE GENOMIC DNA]</scope>
    <source>
        <strain evidence="4 5">CGMCC 1.10959</strain>
    </source>
</reference>
<dbReference type="InterPro" id="IPR000160">
    <property type="entry name" value="GGDEF_dom"/>
</dbReference>